<evidence type="ECO:0000259" key="2">
    <source>
        <dbReference type="Pfam" id="PF08273"/>
    </source>
</evidence>
<dbReference type="EMBL" id="VHLG01000001">
    <property type="protein sequence ID" value="TPW33254.1"/>
    <property type="molecule type" value="Genomic_DNA"/>
</dbReference>
<feature type="region of interest" description="Disordered" evidence="1">
    <location>
        <begin position="42"/>
        <end position="62"/>
    </location>
</feature>
<dbReference type="AlphaFoldDB" id="A0A506UIU5"/>
<reference evidence="3 4" key="1">
    <citation type="submission" date="2019-06" db="EMBL/GenBank/DDBJ databases">
        <authorList>
            <person name="Li M."/>
        </authorList>
    </citation>
    <scope>NUCLEOTIDE SEQUENCE [LARGE SCALE GENOMIC DNA]</scope>
    <source>
        <strain evidence="3 4">BGMRC2036</strain>
    </source>
</reference>
<keyword evidence="4" id="KW-1185">Reference proteome</keyword>
<dbReference type="InterPro" id="IPR013237">
    <property type="entry name" value="Phage_T7_Gp4_N"/>
</dbReference>
<gene>
    <name evidence="3" type="ORF">FJU08_01435</name>
</gene>
<dbReference type="GO" id="GO:0008270">
    <property type="term" value="F:zinc ion binding"/>
    <property type="evidence" value="ECO:0007669"/>
    <property type="project" value="InterPro"/>
</dbReference>
<feature type="domain" description="DNA primase/helicase Gp4 N-terminal Bacteriophage T7-like" evidence="2">
    <location>
        <begin position="8"/>
        <end position="41"/>
    </location>
</feature>
<dbReference type="RefSeq" id="WP_141147192.1">
    <property type="nucleotide sequence ID" value="NZ_VHLG01000001.1"/>
</dbReference>
<accession>A0A506UIU5</accession>
<dbReference type="GO" id="GO:0004386">
    <property type="term" value="F:helicase activity"/>
    <property type="evidence" value="ECO:0007669"/>
    <property type="project" value="InterPro"/>
</dbReference>
<dbReference type="Pfam" id="PF08273">
    <property type="entry name" value="Zn_Ribbon_Prim"/>
    <property type="match status" value="1"/>
</dbReference>
<evidence type="ECO:0000313" key="4">
    <source>
        <dbReference type="Proteomes" id="UP000318801"/>
    </source>
</evidence>
<evidence type="ECO:0000256" key="1">
    <source>
        <dbReference type="SAM" id="MobiDB-lite"/>
    </source>
</evidence>
<dbReference type="Proteomes" id="UP000318801">
    <property type="component" value="Unassembled WGS sequence"/>
</dbReference>
<comment type="caution">
    <text evidence="3">The sequence shown here is derived from an EMBL/GenBank/DDBJ whole genome shotgun (WGS) entry which is preliminary data.</text>
</comment>
<name>A0A506UIU5_9HYPH</name>
<dbReference type="Gene3D" id="6.20.20.10">
    <property type="match status" value="1"/>
</dbReference>
<protein>
    <recommendedName>
        <fullName evidence="2">DNA primase/helicase Gp4 N-terminal Bacteriophage T7-like domain-containing protein</fullName>
    </recommendedName>
</protein>
<dbReference type="OrthoDB" id="9791944at2"/>
<dbReference type="InterPro" id="IPR036410">
    <property type="entry name" value="HSP_DnaJ_Cys-rich_dom_sf"/>
</dbReference>
<feature type="compositionally biased region" description="Low complexity" evidence="1">
    <location>
        <begin position="44"/>
        <end position="56"/>
    </location>
</feature>
<sequence>MQNPPITRASPCPVCHGRGKLHWHPYWDNGYTVCEACLGTGQASSNSDNRRIISNNVNHVSD</sequence>
<dbReference type="SUPFAM" id="SSF57938">
    <property type="entry name" value="DnaJ/Hsp40 cysteine-rich domain"/>
    <property type="match status" value="1"/>
</dbReference>
<evidence type="ECO:0000313" key="3">
    <source>
        <dbReference type="EMBL" id="TPW33254.1"/>
    </source>
</evidence>
<organism evidence="3 4">
    <name type="scientific">Martelella alba</name>
    <dbReference type="NCBI Taxonomy" id="2590451"/>
    <lineage>
        <taxon>Bacteria</taxon>
        <taxon>Pseudomonadati</taxon>
        <taxon>Pseudomonadota</taxon>
        <taxon>Alphaproteobacteria</taxon>
        <taxon>Hyphomicrobiales</taxon>
        <taxon>Aurantimonadaceae</taxon>
        <taxon>Martelella</taxon>
    </lineage>
</organism>
<proteinExistence type="predicted"/>